<gene>
    <name evidence="2" type="ORF">NATSA_08955</name>
</gene>
<sequence length="318" mass="34556">MKEYVVGIDIGGTFTKFGFVDRDGKIFEEGSSPSDKFDKIEDYLANLFKDIKEREKNLEAPCKVIGVGIGAPNGNFYRGTIENAPNLNWKGIIPLAEMVNKYYDVPVRLTNDANAAALGEKVYGGAQGIDNFIMITLGTGLGSGIIVNGDLVYGHDGFAGELGHTNVEVDGRQCGCGNKGCLETYVSAPGIKRTVFELLAHDSRGSNLVKYSFDEMDSELIYNEAKKDDPVALKAFEITGKILGRKLADSVAHTSPKAIFLFGGLAKSGDYILKPTKKYLEEFVMGPFKGKVDVKPSQLMDRNVAVLGSSSLIWKDVK</sequence>
<proteinExistence type="inferred from homology"/>
<organism evidence="2 3">
    <name type="scientific">Natronogracilivirga saccharolytica</name>
    <dbReference type="NCBI Taxonomy" id="2812953"/>
    <lineage>
        <taxon>Bacteria</taxon>
        <taxon>Pseudomonadati</taxon>
        <taxon>Balneolota</taxon>
        <taxon>Balneolia</taxon>
        <taxon>Balneolales</taxon>
        <taxon>Cyclonatronaceae</taxon>
        <taxon>Natronogracilivirga</taxon>
    </lineage>
</organism>
<dbReference type="Proteomes" id="UP000673975">
    <property type="component" value="Unassembled WGS sequence"/>
</dbReference>
<dbReference type="PANTHER" id="PTHR18964:SF149">
    <property type="entry name" value="BIFUNCTIONAL UDP-N-ACETYLGLUCOSAMINE 2-EPIMERASE_N-ACETYLMANNOSAMINE KINASE"/>
    <property type="match status" value="1"/>
</dbReference>
<comment type="caution">
    <text evidence="2">The sequence shown here is derived from an EMBL/GenBank/DDBJ whole genome shotgun (WGS) entry which is preliminary data.</text>
</comment>
<dbReference type="SUPFAM" id="SSF53067">
    <property type="entry name" value="Actin-like ATPase domain"/>
    <property type="match status" value="1"/>
</dbReference>
<name>A0A8J7RJ98_9BACT</name>
<evidence type="ECO:0000313" key="3">
    <source>
        <dbReference type="Proteomes" id="UP000673975"/>
    </source>
</evidence>
<dbReference type="PANTHER" id="PTHR18964">
    <property type="entry name" value="ROK (REPRESSOR, ORF, KINASE) FAMILY"/>
    <property type="match status" value="1"/>
</dbReference>
<protein>
    <submittedName>
        <fullName evidence="2">ROK family protein</fullName>
    </submittedName>
</protein>
<dbReference type="InterPro" id="IPR000600">
    <property type="entry name" value="ROK"/>
</dbReference>
<dbReference type="InterPro" id="IPR043129">
    <property type="entry name" value="ATPase_NBD"/>
</dbReference>
<reference evidence="2" key="1">
    <citation type="submission" date="2021-02" db="EMBL/GenBank/DDBJ databases">
        <title>Natronogracilivirga saccharolytica gen. nov. sp. nov. a new anaerobic, haloalkiliphilic carbohydrate-fermenting bacterium from soda lake and proposing of Cyclonatronumiaceae fam. nov. in the phylum Balneolaeota.</title>
        <authorList>
            <person name="Zhilina T.N."/>
            <person name="Sorokin D.Y."/>
            <person name="Zavarzina D.G."/>
            <person name="Toshchakov S.V."/>
            <person name="Kublanov I.V."/>
        </authorList>
    </citation>
    <scope>NUCLEOTIDE SEQUENCE</scope>
    <source>
        <strain evidence="2">Z-1702</strain>
    </source>
</reference>
<evidence type="ECO:0000256" key="1">
    <source>
        <dbReference type="ARBA" id="ARBA00006479"/>
    </source>
</evidence>
<evidence type="ECO:0000313" key="2">
    <source>
        <dbReference type="EMBL" id="MBP3192790.1"/>
    </source>
</evidence>
<dbReference type="Gene3D" id="3.30.420.40">
    <property type="match status" value="2"/>
</dbReference>
<dbReference type="EMBL" id="JAFIDN010000006">
    <property type="protein sequence ID" value="MBP3192790.1"/>
    <property type="molecule type" value="Genomic_DNA"/>
</dbReference>
<keyword evidence="3" id="KW-1185">Reference proteome</keyword>
<comment type="similarity">
    <text evidence="1">Belongs to the ROK (NagC/XylR) family.</text>
</comment>
<accession>A0A8J7RJ98</accession>
<dbReference type="Pfam" id="PF00480">
    <property type="entry name" value="ROK"/>
    <property type="match status" value="1"/>
</dbReference>
<dbReference type="PROSITE" id="PS01125">
    <property type="entry name" value="ROK"/>
    <property type="match status" value="1"/>
</dbReference>
<dbReference type="RefSeq" id="WP_210511837.1">
    <property type="nucleotide sequence ID" value="NZ_JAFIDN010000006.1"/>
</dbReference>
<dbReference type="AlphaFoldDB" id="A0A8J7RJ98"/>
<dbReference type="InterPro" id="IPR049874">
    <property type="entry name" value="ROK_cs"/>
</dbReference>